<dbReference type="InterPro" id="IPR050131">
    <property type="entry name" value="Peptidase_S8_subtilisin-like"/>
</dbReference>
<accession>A0A0A0I9F8</accession>
<organism evidence="7 8">
    <name type="scientific">Clostridium novyi A str. 4552</name>
    <dbReference type="NCBI Taxonomy" id="1444289"/>
    <lineage>
        <taxon>Bacteria</taxon>
        <taxon>Bacillati</taxon>
        <taxon>Bacillota</taxon>
        <taxon>Clostridia</taxon>
        <taxon>Eubacteriales</taxon>
        <taxon>Clostridiaceae</taxon>
        <taxon>Clostridium</taxon>
    </lineage>
</organism>
<feature type="active site" description="Charge relay system" evidence="5">
    <location>
        <position position="118"/>
    </location>
</feature>
<evidence type="ECO:0000313" key="8">
    <source>
        <dbReference type="Proteomes" id="UP000030012"/>
    </source>
</evidence>
<dbReference type="GO" id="GO:0004252">
    <property type="term" value="F:serine-type endopeptidase activity"/>
    <property type="evidence" value="ECO:0007669"/>
    <property type="project" value="UniProtKB-UniRule"/>
</dbReference>
<dbReference type="AlphaFoldDB" id="A0A0A0I9F8"/>
<dbReference type="InterPro" id="IPR015500">
    <property type="entry name" value="Peptidase_S8_subtilisin-rel"/>
</dbReference>
<dbReference type="InterPro" id="IPR000209">
    <property type="entry name" value="Peptidase_S8/S53_dom"/>
</dbReference>
<keyword evidence="3 5" id="KW-0378">Hydrolase</keyword>
<gene>
    <name evidence="7" type="ORF">Z968_05055</name>
</gene>
<evidence type="ECO:0000313" key="7">
    <source>
        <dbReference type="EMBL" id="KGM96951.1"/>
    </source>
</evidence>
<dbReference type="PROSITE" id="PS00137">
    <property type="entry name" value="SUBTILASE_HIS"/>
    <property type="match status" value="1"/>
</dbReference>
<proteinExistence type="inferred from homology"/>
<dbReference type="GO" id="GO:0006508">
    <property type="term" value="P:proteolysis"/>
    <property type="evidence" value="ECO:0007669"/>
    <property type="project" value="UniProtKB-KW"/>
</dbReference>
<dbReference type="PANTHER" id="PTHR43806:SF65">
    <property type="entry name" value="SERINE PROTEASE APRX"/>
    <property type="match status" value="1"/>
</dbReference>
<dbReference type="OrthoDB" id="9798386at2"/>
<sequence length="400" mass="44408">MFSLKNKVDINLKNAIDSKLYKNYRVIIHCKTFQDKIEKKLQKYKCEIIRSIPSIGCICAYISPSVIERVIEHPQVDYIFFDSYAFLCGNNSVLSSNGIFFDINSKFSGKDVCIGIVDSGTYPHADLKKPLDKITNFKDLINNFNYPYDDNGHGTFISGIICSNGYSSDGVYKGIAPRSKIYMIKAFNSASRGFISDILFGIDLLINESEKFGIKIICLPFEIVDYNEFVLSLFSKLFSLAVEKNITVIVPSGHNGNVENSLRGIGLLENCITVGGIDTTSGKKPYLMSSAGGNTKLEKPDLCAACVNIYSLKSDINYISERNGHKLYPRPLKEPYTFFTGTSCACAYISGICALLYESNPNLTYKDVSSLLKMSCNLLDIPKSIQGCGIVDIHKLFSAK</sequence>
<dbReference type="PROSITE" id="PS51892">
    <property type="entry name" value="SUBTILASE"/>
    <property type="match status" value="1"/>
</dbReference>
<name>A0A0A0I9F8_CLONO</name>
<evidence type="ECO:0000256" key="3">
    <source>
        <dbReference type="ARBA" id="ARBA00022801"/>
    </source>
</evidence>
<dbReference type="InterPro" id="IPR036852">
    <property type="entry name" value="Peptidase_S8/S53_dom_sf"/>
</dbReference>
<evidence type="ECO:0000259" key="6">
    <source>
        <dbReference type="Pfam" id="PF00082"/>
    </source>
</evidence>
<dbReference type="Proteomes" id="UP000030012">
    <property type="component" value="Unassembled WGS sequence"/>
</dbReference>
<feature type="active site" description="Charge relay system" evidence="5">
    <location>
        <position position="343"/>
    </location>
</feature>
<keyword evidence="4 5" id="KW-0720">Serine protease</keyword>
<dbReference type="InterPro" id="IPR022398">
    <property type="entry name" value="Peptidase_S8_His-AS"/>
</dbReference>
<feature type="domain" description="Peptidase S8/S53" evidence="6">
    <location>
        <begin position="109"/>
        <end position="389"/>
    </location>
</feature>
<evidence type="ECO:0000256" key="2">
    <source>
        <dbReference type="ARBA" id="ARBA00022670"/>
    </source>
</evidence>
<comment type="caution">
    <text evidence="7">The sequence shown here is derived from an EMBL/GenBank/DDBJ whole genome shotgun (WGS) entry which is preliminary data.</text>
</comment>
<evidence type="ECO:0000256" key="4">
    <source>
        <dbReference type="ARBA" id="ARBA00022825"/>
    </source>
</evidence>
<dbReference type="SUPFAM" id="SSF52743">
    <property type="entry name" value="Subtilisin-like"/>
    <property type="match status" value="1"/>
</dbReference>
<dbReference type="RefSeq" id="WP_039254146.1">
    <property type="nucleotide sequence ID" value="NZ_JENJ01000016.1"/>
</dbReference>
<dbReference type="Gene3D" id="3.40.50.200">
    <property type="entry name" value="Peptidase S8/S53 domain"/>
    <property type="match status" value="1"/>
</dbReference>
<reference evidence="7 8" key="1">
    <citation type="submission" date="2014-01" db="EMBL/GenBank/DDBJ databases">
        <title>Plasmidome dynamics in the species complex Clostridium novyi sensu lato converts strains of independent lineages into distinctly different pathogens.</title>
        <authorList>
            <person name="Skarin H."/>
            <person name="Segerman B."/>
        </authorList>
    </citation>
    <scope>NUCLEOTIDE SEQUENCE [LARGE SCALE GENOMIC DNA]</scope>
    <source>
        <strain evidence="7 8">4552</strain>
    </source>
</reference>
<dbReference type="PRINTS" id="PR00723">
    <property type="entry name" value="SUBTILISIN"/>
</dbReference>
<dbReference type="PANTHER" id="PTHR43806">
    <property type="entry name" value="PEPTIDASE S8"/>
    <property type="match status" value="1"/>
</dbReference>
<protein>
    <submittedName>
        <fullName evidence="7">Peptidase</fullName>
    </submittedName>
</protein>
<evidence type="ECO:0000256" key="1">
    <source>
        <dbReference type="ARBA" id="ARBA00011073"/>
    </source>
</evidence>
<dbReference type="Pfam" id="PF00082">
    <property type="entry name" value="Peptidase_S8"/>
    <property type="match status" value="1"/>
</dbReference>
<evidence type="ECO:0000256" key="5">
    <source>
        <dbReference type="PROSITE-ProRule" id="PRU01240"/>
    </source>
</evidence>
<dbReference type="EMBL" id="JENJ01000016">
    <property type="protein sequence ID" value="KGM96951.1"/>
    <property type="molecule type" value="Genomic_DNA"/>
</dbReference>
<comment type="similarity">
    <text evidence="1 5">Belongs to the peptidase S8 family.</text>
</comment>
<keyword evidence="2 5" id="KW-0645">Protease</keyword>
<feature type="active site" description="Charge relay system" evidence="5">
    <location>
        <position position="153"/>
    </location>
</feature>